<protein>
    <recommendedName>
        <fullName evidence="2">DUF4283 domain-containing protein</fullName>
    </recommendedName>
</protein>
<reference evidence="3" key="1">
    <citation type="submission" date="2023-08" db="EMBL/GenBank/DDBJ databases">
        <title>A de novo genome assembly of Solanum verrucosum Schlechtendal, a Mexican diploid species geographically isolated from the other diploid A-genome species in potato relatives.</title>
        <authorList>
            <person name="Hosaka K."/>
        </authorList>
    </citation>
    <scope>NUCLEOTIDE SEQUENCE</scope>
    <source>
        <tissue evidence="3">Young leaves</tissue>
    </source>
</reference>
<evidence type="ECO:0000313" key="3">
    <source>
        <dbReference type="EMBL" id="WMV29743.1"/>
    </source>
</evidence>
<organism evidence="3 4">
    <name type="scientific">Solanum verrucosum</name>
    <dbReference type="NCBI Taxonomy" id="315347"/>
    <lineage>
        <taxon>Eukaryota</taxon>
        <taxon>Viridiplantae</taxon>
        <taxon>Streptophyta</taxon>
        <taxon>Embryophyta</taxon>
        <taxon>Tracheophyta</taxon>
        <taxon>Spermatophyta</taxon>
        <taxon>Magnoliopsida</taxon>
        <taxon>eudicotyledons</taxon>
        <taxon>Gunneridae</taxon>
        <taxon>Pentapetalae</taxon>
        <taxon>asterids</taxon>
        <taxon>lamiids</taxon>
        <taxon>Solanales</taxon>
        <taxon>Solanaceae</taxon>
        <taxon>Solanoideae</taxon>
        <taxon>Solaneae</taxon>
        <taxon>Solanum</taxon>
    </lineage>
</organism>
<feature type="region of interest" description="Disordered" evidence="1">
    <location>
        <begin position="175"/>
        <end position="197"/>
    </location>
</feature>
<proteinExistence type="predicted"/>
<dbReference type="EMBL" id="CP133616">
    <property type="protein sequence ID" value="WMV29743.1"/>
    <property type="molecule type" value="Genomic_DNA"/>
</dbReference>
<gene>
    <name evidence="3" type="ORF">MTR67_023128</name>
</gene>
<keyword evidence="4" id="KW-1185">Reference proteome</keyword>
<sequence>MERFIMGQGNFSTKPIILYHINGYFVVRFANEEERDIVLCSGPHHLLRRPVIMKPWVPEFNFKDEILSTIPLWVKLPNLPLNCWNSVVLSKIGSSLGKPLYADECKTQTNRISFARILVEVDVTRPLAKVTKIQDPKGKIVEQKIWYEWKPIFFLKCLQVGQSCVDKEAAPVQIQKKSQGQGQRKEWIPTTSKAQGI</sequence>
<dbReference type="Pfam" id="PF14111">
    <property type="entry name" value="DUF4283"/>
    <property type="match status" value="1"/>
</dbReference>
<dbReference type="Proteomes" id="UP001234989">
    <property type="component" value="Chromosome 5"/>
</dbReference>
<name>A0AAF0QUS9_SOLVR</name>
<dbReference type="PANTHER" id="PTHR33233">
    <property type="entry name" value="ENDONUCLEASE/EXONUCLEASE/PHOSPHATASE"/>
    <property type="match status" value="1"/>
</dbReference>
<dbReference type="AlphaFoldDB" id="A0AAF0QUS9"/>
<dbReference type="InterPro" id="IPR025558">
    <property type="entry name" value="DUF4283"/>
</dbReference>
<accession>A0AAF0QUS9</accession>
<dbReference type="PANTHER" id="PTHR33233:SF17">
    <property type="entry name" value="DUF4283 DOMAIN-CONTAINING PROTEIN"/>
    <property type="match status" value="1"/>
</dbReference>
<evidence type="ECO:0000256" key="1">
    <source>
        <dbReference type="SAM" id="MobiDB-lite"/>
    </source>
</evidence>
<evidence type="ECO:0000259" key="2">
    <source>
        <dbReference type="Pfam" id="PF14111"/>
    </source>
</evidence>
<evidence type="ECO:0000313" key="4">
    <source>
        <dbReference type="Proteomes" id="UP001234989"/>
    </source>
</evidence>
<feature type="domain" description="DUF4283" evidence="2">
    <location>
        <begin position="1"/>
        <end position="63"/>
    </location>
</feature>